<dbReference type="InterPro" id="IPR009057">
    <property type="entry name" value="Homeodomain-like_sf"/>
</dbReference>
<keyword evidence="2" id="KW-0805">Transcription regulation</keyword>
<dbReference type="InterPro" id="IPR050109">
    <property type="entry name" value="HTH-type_TetR-like_transc_reg"/>
</dbReference>
<dbReference type="PROSITE" id="PS50977">
    <property type="entry name" value="HTH_TETR_2"/>
    <property type="match status" value="1"/>
</dbReference>
<proteinExistence type="predicted"/>
<evidence type="ECO:0000313" key="7">
    <source>
        <dbReference type="EMBL" id="APF36210.1"/>
    </source>
</evidence>
<organism evidence="7 8">
    <name type="scientific">Chelatococcus daeguensis</name>
    <dbReference type="NCBI Taxonomy" id="444444"/>
    <lineage>
        <taxon>Bacteria</taxon>
        <taxon>Pseudomonadati</taxon>
        <taxon>Pseudomonadota</taxon>
        <taxon>Alphaproteobacteria</taxon>
        <taxon>Hyphomicrobiales</taxon>
        <taxon>Chelatococcaceae</taxon>
        <taxon>Chelatococcus</taxon>
    </lineage>
</organism>
<dbReference type="Gene3D" id="1.10.357.10">
    <property type="entry name" value="Tetracycline Repressor, domain 2"/>
    <property type="match status" value="1"/>
</dbReference>
<evidence type="ECO:0000313" key="8">
    <source>
        <dbReference type="Proteomes" id="UP000182703"/>
    </source>
</evidence>
<accession>A0AAC9JQ26</accession>
<dbReference type="GO" id="GO:0003700">
    <property type="term" value="F:DNA-binding transcription factor activity"/>
    <property type="evidence" value="ECO:0007669"/>
    <property type="project" value="TreeGrafter"/>
</dbReference>
<evidence type="ECO:0000256" key="1">
    <source>
        <dbReference type="ARBA" id="ARBA00022491"/>
    </source>
</evidence>
<dbReference type="RefSeq" id="WP_071923133.1">
    <property type="nucleotide sequence ID" value="NZ_CP018095.1"/>
</dbReference>
<keyword evidence="4" id="KW-0804">Transcription</keyword>
<feature type="DNA-binding region" description="H-T-H motif" evidence="5">
    <location>
        <begin position="32"/>
        <end position="51"/>
    </location>
</feature>
<evidence type="ECO:0000256" key="4">
    <source>
        <dbReference type="ARBA" id="ARBA00023163"/>
    </source>
</evidence>
<dbReference type="Pfam" id="PF00440">
    <property type="entry name" value="TetR_N"/>
    <property type="match status" value="1"/>
</dbReference>
<dbReference type="EMBL" id="CP018095">
    <property type="protein sequence ID" value="APF36210.1"/>
    <property type="molecule type" value="Genomic_DNA"/>
</dbReference>
<dbReference type="PANTHER" id="PTHR30055">
    <property type="entry name" value="HTH-TYPE TRANSCRIPTIONAL REGULATOR RUTR"/>
    <property type="match status" value="1"/>
</dbReference>
<dbReference type="InterPro" id="IPR001647">
    <property type="entry name" value="HTH_TetR"/>
</dbReference>
<feature type="domain" description="HTH tetR-type" evidence="6">
    <location>
        <begin position="9"/>
        <end position="69"/>
    </location>
</feature>
<dbReference type="PANTHER" id="PTHR30055:SF175">
    <property type="entry name" value="HTH-TYPE TRANSCRIPTIONAL REPRESSOR KSTR2"/>
    <property type="match status" value="1"/>
</dbReference>
<evidence type="ECO:0000259" key="6">
    <source>
        <dbReference type="PROSITE" id="PS50977"/>
    </source>
</evidence>
<keyword evidence="8" id="KW-1185">Reference proteome</keyword>
<evidence type="ECO:0000256" key="3">
    <source>
        <dbReference type="ARBA" id="ARBA00023125"/>
    </source>
</evidence>
<sequence length="232" mass="25217">MPRIVKHPQERRKELLDAARDLFFERGYEATTVNDIIARAGMSKGGFYHHFASKEDVLEALAEAMARESLAQLQAILDEPGLDALTRLNAFLGRARRLKVEQAPAIRAMFYVIFRPGNLVLYHRLNAAVGAVTLPALARIIAQGQEEGIFDVPDVQAVAEIILTLGASTHDAVARAVNAADTLEGEAAAAALDERLRMHGIALDRILGLPDGSIRFVENGFAKALMMPAQAP</sequence>
<protein>
    <submittedName>
        <fullName evidence="7">TetR family transcriptional regulator</fullName>
    </submittedName>
</protein>
<name>A0AAC9JQ26_9HYPH</name>
<dbReference type="SUPFAM" id="SSF46689">
    <property type="entry name" value="Homeodomain-like"/>
    <property type="match status" value="1"/>
</dbReference>
<dbReference type="FunFam" id="1.10.10.60:FF:000141">
    <property type="entry name" value="TetR family transcriptional regulator"/>
    <property type="match status" value="1"/>
</dbReference>
<keyword evidence="3 5" id="KW-0238">DNA-binding</keyword>
<gene>
    <name evidence="7" type="ORF">BOQ54_01775</name>
</gene>
<evidence type="ECO:0000256" key="5">
    <source>
        <dbReference type="PROSITE-ProRule" id="PRU00335"/>
    </source>
</evidence>
<dbReference type="AlphaFoldDB" id="A0AAC9JQ26"/>
<dbReference type="Proteomes" id="UP000182703">
    <property type="component" value="Chromosome"/>
</dbReference>
<dbReference type="PRINTS" id="PR00455">
    <property type="entry name" value="HTHTETR"/>
</dbReference>
<reference evidence="7 8" key="1">
    <citation type="submission" date="2016-11" db="EMBL/GenBank/DDBJ databases">
        <title>Complete genome sequence of the aerobically denitrifying bacterium Chelatococcus daeguensis TAD1.</title>
        <authorList>
            <person name="Yang Y."/>
            <person name="Huang S."/>
            <person name="Lin E."/>
        </authorList>
    </citation>
    <scope>NUCLEOTIDE SEQUENCE [LARGE SCALE GENOMIC DNA]</scope>
    <source>
        <strain evidence="7 8">TAD1</strain>
    </source>
</reference>
<dbReference type="KEGG" id="cdq:BOQ54_01775"/>
<dbReference type="GO" id="GO:0000976">
    <property type="term" value="F:transcription cis-regulatory region binding"/>
    <property type="evidence" value="ECO:0007669"/>
    <property type="project" value="TreeGrafter"/>
</dbReference>
<keyword evidence="1" id="KW-0678">Repressor</keyword>
<evidence type="ECO:0000256" key="2">
    <source>
        <dbReference type="ARBA" id="ARBA00023015"/>
    </source>
</evidence>